<dbReference type="Proteomes" id="UP000321113">
    <property type="component" value="Unassembled WGS sequence"/>
</dbReference>
<dbReference type="EMBL" id="BJXK01000003">
    <property type="protein sequence ID" value="GEM78508.1"/>
    <property type="molecule type" value="Genomic_DNA"/>
</dbReference>
<comment type="caution">
    <text evidence="1">The sequence shown here is derived from an EMBL/GenBank/DDBJ whole genome shotgun (WGS) entry which is preliminary data.</text>
</comment>
<gene>
    <name evidence="1" type="ORF">VSU01S_07530</name>
</gene>
<evidence type="ECO:0000313" key="1">
    <source>
        <dbReference type="EMBL" id="GEM78508.1"/>
    </source>
</evidence>
<reference evidence="1 2" key="1">
    <citation type="submission" date="2019-07" db="EMBL/GenBank/DDBJ databases">
        <title>Whole genome shotgun sequence of Vibrio superstes NBRC 103154.</title>
        <authorList>
            <person name="Hosoyama A."/>
            <person name="Uohara A."/>
            <person name="Ohji S."/>
            <person name="Ichikawa N."/>
        </authorList>
    </citation>
    <scope>NUCLEOTIDE SEQUENCE [LARGE SCALE GENOMIC DNA]</scope>
    <source>
        <strain evidence="1 2">NBRC 103154</strain>
    </source>
</reference>
<organism evidence="1 2">
    <name type="scientific">Vibrio superstes NBRC 103154</name>
    <dbReference type="NCBI Taxonomy" id="1219062"/>
    <lineage>
        <taxon>Bacteria</taxon>
        <taxon>Pseudomonadati</taxon>
        <taxon>Pseudomonadota</taxon>
        <taxon>Gammaproteobacteria</taxon>
        <taxon>Vibrionales</taxon>
        <taxon>Vibrionaceae</taxon>
        <taxon>Vibrio</taxon>
    </lineage>
</organism>
<sequence>MKTFNTLQITLLCETDLSQLNSYPLMLVPGGIKIGTPYPDLGAMLAASTLVTPNRYLVSIDEEHLRVCLLRGEFLEEWVLFALISDSDGKRYGLMKMEHVTRYRLKSASR</sequence>
<evidence type="ECO:0000313" key="2">
    <source>
        <dbReference type="Proteomes" id="UP000321113"/>
    </source>
</evidence>
<name>A0A511QMF1_9VIBR</name>
<proteinExistence type="predicted"/>
<accession>A0A511QMF1</accession>
<dbReference type="AlphaFoldDB" id="A0A511QMF1"/>
<protein>
    <submittedName>
        <fullName evidence="1">Uncharacterized protein</fullName>
    </submittedName>
</protein>
<keyword evidence="2" id="KW-1185">Reference proteome</keyword>
<dbReference type="RefSeq" id="WP_119010971.1">
    <property type="nucleotide sequence ID" value="NZ_BJXK01000003.1"/>
</dbReference>